<protein>
    <submittedName>
        <fullName evidence="5">RRM domain-containing protein</fullName>
    </submittedName>
</protein>
<feature type="compositionally biased region" description="Basic residues" evidence="2">
    <location>
        <begin position="23"/>
        <end position="35"/>
    </location>
</feature>
<dbReference type="GO" id="GO:0051726">
    <property type="term" value="P:regulation of cell cycle"/>
    <property type="evidence" value="ECO:0007669"/>
    <property type="project" value="InterPro"/>
</dbReference>
<evidence type="ECO:0000259" key="3">
    <source>
        <dbReference type="PROSITE" id="PS50102"/>
    </source>
</evidence>
<dbReference type="InterPro" id="IPR012388">
    <property type="entry name" value="CABLES1/2"/>
</dbReference>
<accession>A0A915PM53</accession>
<feature type="compositionally biased region" description="Low complexity" evidence="2">
    <location>
        <begin position="9"/>
        <end position="18"/>
    </location>
</feature>
<feature type="region of interest" description="Disordered" evidence="2">
    <location>
        <begin position="164"/>
        <end position="184"/>
    </location>
</feature>
<dbReference type="InterPro" id="IPR012677">
    <property type="entry name" value="Nucleotide-bd_a/b_plait_sf"/>
</dbReference>
<feature type="compositionally biased region" description="Basic and acidic residues" evidence="2">
    <location>
        <begin position="166"/>
        <end position="179"/>
    </location>
</feature>
<proteinExistence type="predicted"/>
<evidence type="ECO:0000256" key="2">
    <source>
        <dbReference type="SAM" id="MobiDB-lite"/>
    </source>
</evidence>
<keyword evidence="1" id="KW-0694">RNA-binding</keyword>
<dbReference type="Gene3D" id="1.10.472.10">
    <property type="entry name" value="Cyclin-like"/>
    <property type="match status" value="1"/>
</dbReference>
<dbReference type="GO" id="GO:0003723">
    <property type="term" value="F:RNA binding"/>
    <property type="evidence" value="ECO:0007669"/>
    <property type="project" value="UniProtKB-UniRule"/>
</dbReference>
<evidence type="ECO:0000313" key="4">
    <source>
        <dbReference type="Proteomes" id="UP000887581"/>
    </source>
</evidence>
<dbReference type="Proteomes" id="UP000887581">
    <property type="component" value="Unplaced"/>
</dbReference>
<evidence type="ECO:0000256" key="1">
    <source>
        <dbReference type="PROSITE-ProRule" id="PRU00176"/>
    </source>
</evidence>
<organism evidence="4 5">
    <name type="scientific">Setaria digitata</name>
    <dbReference type="NCBI Taxonomy" id="48799"/>
    <lineage>
        <taxon>Eukaryota</taxon>
        <taxon>Metazoa</taxon>
        <taxon>Ecdysozoa</taxon>
        <taxon>Nematoda</taxon>
        <taxon>Chromadorea</taxon>
        <taxon>Rhabditida</taxon>
        <taxon>Spirurina</taxon>
        <taxon>Spiruromorpha</taxon>
        <taxon>Filarioidea</taxon>
        <taxon>Setariidae</taxon>
        <taxon>Setaria</taxon>
    </lineage>
</organism>
<dbReference type="PANTHER" id="PTHR22896">
    <property type="entry name" value="CDK5 AND ABL1 ENZYME SUBSTRATE 1"/>
    <property type="match status" value="1"/>
</dbReference>
<dbReference type="PANTHER" id="PTHR22896:SF0">
    <property type="entry name" value="CYCLIN N-TERMINAL DOMAIN-CONTAINING PROTEIN"/>
    <property type="match status" value="1"/>
</dbReference>
<sequence length="639" mass="73048">MAPRKRSTSKTSSSSSSTERSRSRSRTRSKTRSRSKTYSPERGEEGRLHVANIDESVRARDLEEAFSYERFGKLSEVWVASYPPLFAFVVFKNKSDANEALAALNNTYIRNCRVRVSVALPRVRAHDRYRFGGGYGGGYYGGGGYGRYGGYGGSRYGDYGRYGGYGRDRDRRRSPPRRERERRRRLSSEFLNISAVMHNSFARQDAYQLLLVQNVLSSMAKRSSGNQESKCDGVVDHDKQNPVRGKFCHDKDYHHSEAISDRWNEECENNVILNKERTDERFIRSSKRLSGKTGYIVVPTENEEGYDRDEQTEKKLINQQRYLKLCHIRKQRYFLVSEESRMPVVAFSHLPYSRERLSRSYSQSEDPNRLSVASSFYTRIRPINYKQTQVSFRDMISTSMGNTSSEDNSPLPSRKHNDGDDRSSNISSCASTQRYMSSCDIIRATVEEPLLLHSALGDPIVDTNLTEYDPNLIANFDSDCGTRKTVMKFSGYTSITMHYQPHNEAKRLINEAFRSRFPQVHISFSKINSIKRELHHIAVACNLEDATTAHAYVFYEKGLVCKTNRKLVAGAALLIAAKITDFGSLCISDVVNCLESSLRINRKELLRYEIPLCAALNFDLRVPLCQLLPHYQRIALTLL</sequence>
<feature type="region of interest" description="Disordered" evidence="2">
    <location>
        <begin position="1"/>
        <end position="47"/>
    </location>
</feature>
<dbReference type="SUPFAM" id="SSF47954">
    <property type="entry name" value="Cyclin-like"/>
    <property type="match status" value="1"/>
</dbReference>
<dbReference type="InterPro" id="IPR035979">
    <property type="entry name" value="RBD_domain_sf"/>
</dbReference>
<dbReference type="InterPro" id="IPR000504">
    <property type="entry name" value="RRM_dom"/>
</dbReference>
<dbReference type="SUPFAM" id="SSF54928">
    <property type="entry name" value="RNA-binding domain, RBD"/>
    <property type="match status" value="1"/>
</dbReference>
<dbReference type="InterPro" id="IPR036915">
    <property type="entry name" value="Cyclin-like_sf"/>
</dbReference>
<dbReference type="InterPro" id="IPR006671">
    <property type="entry name" value="Cyclin_N"/>
</dbReference>
<dbReference type="Pfam" id="PF00134">
    <property type="entry name" value="Cyclin_N"/>
    <property type="match status" value="1"/>
</dbReference>
<dbReference type="SMART" id="SM00360">
    <property type="entry name" value="RRM"/>
    <property type="match status" value="1"/>
</dbReference>
<feature type="compositionally biased region" description="Polar residues" evidence="2">
    <location>
        <begin position="398"/>
        <end position="411"/>
    </location>
</feature>
<dbReference type="Pfam" id="PF00076">
    <property type="entry name" value="RRM_1"/>
    <property type="match status" value="1"/>
</dbReference>
<feature type="domain" description="RRM" evidence="3">
    <location>
        <begin position="46"/>
        <end position="121"/>
    </location>
</feature>
<dbReference type="WBParaSite" id="sdigi.contig242.g6578.t1">
    <property type="protein sequence ID" value="sdigi.contig242.g6578.t1"/>
    <property type="gene ID" value="sdigi.contig242.g6578"/>
</dbReference>
<keyword evidence="4" id="KW-1185">Reference proteome</keyword>
<dbReference type="Gene3D" id="3.30.70.330">
    <property type="match status" value="1"/>
</dbReference>
<name>A0A915PM53_9BILA</name>
<dbReference type="AlphaFoldDB" id="A0A915PM53"/>
<feature type="region of interest" description="Disordered" evidence="2">
    <location>
        <begin position="398"/>
        <end position="427"/>
    </location>
</feature>
<evidence type="ECO:0000313" key="5">
    <source>
        <dbReference type="WBParaSite" id="sdigi.contig242.g6578.t1"/>
    </source>
</evidence>
<dbReference type="PROSITE" id="PS50102">
    <property type="entry name" value="RRM"/>
    <property type="match status" value="1"/>
</dbReference>
<reference evidence="5" key="1">
    <citation type="submission" date="2022-11" db="UniProtKB">
        <authorList>
            <consortium name="WormBaseParasite"/>
        </authorList>
    </citation>
    <scope>IDENTIFICATION</scope>
</reference>